<dbReference type="Proteomes" id="UP001189429">
    <property type="component" value="Unassembled WGS sequence"/>
</dbReference>
<sequence>KEGGPAPIQNSARASESCCSGSLCVPQVSASGCADRCRAKRGGRMAAVSVAAAGEAGVVALTDEPPSASGAAADRAAELDDSAAPGGHLEPVLASRADRAGARGPAPAGVPRRAGALPRVAGAEPWRMAPRRHPRHHLLVLVAQGQGGPAAAVRGSAVGCAAAAVAEPRARGHQGLEVIRVALEARVLSLRFDGAPRVRGHQGRS</sequence>
<gene>
    <name evidence="2" type="ORF">PCOR1329_LOCUS26290</name>
</gene>
<evidence type="ECO:0000313" key="2">
    <source>
        <dbReference type="EMBL" id="CAK0826456.1"/>
    </source>
</evidence>
<reference evidence="2" key="1">
    <citation type="submission" date="2023-10" db="EMBL/GenBank/DDBJ databases">
        <authorList>
            <person name="Chen Y."/>
            <person name="Shah S."/>
            <person name="Dougan E. K."/>
            <person name="Thang M."/>
            <person name="Chan C."/>
        </authorList>
    </citation>
    <scope>NUCLEOTIDE SEQUENCE [LARGE SCALE GENOMIC DNA]</scope>
</reference>
<comment type="caution">
    <text evidence="2">The sequence shown here is derived from an EMBL/GenBank/DDBJ whole genome shotgun (WGS) entry which is preliminary data.</text>
</comment>
<proteinExistence type="predicted"/>
<protein>
    <submittedName>
        <fullName evidence="2">Uncharacterized protein</fullName>
    </submittedName>
</protein>
<feature type="region of interest" description="Disordered" evidence="1">
    <location>
        <begin position="64"/>
        <end position="89"/>
    </location>
</feature>
<name>A0ABN9S3U9_9DINO</name>
<dbReference type="EMBL" id="CAUYUJ010009324">
    <property type="protein sequence ID" value="CAK0826456.1"/>
    <property type="molecule type" value="Genomic_DNA"/>
</dbReference>
<evidence type="ECO:0000313" key="3">
    <source>
        <dbReference type="Proteomes" id="UP001189429"/>
    </source>
</evidence>
<organism evidence="2 3">
    <name type="scientific">Prorocentrum cordatum</name>
    <dbReference type="NCBI Taxonomy" id="2364126"/>
    <lineage>
        <taxon>Eukaryota</taxon>
        <taxon>Sar</taxon>
        <taxon>Alveolata</taxon>
        <taxon>Dinophyceae</taxon>
        <taxon>Prorocentrales</taxon>
        <taxon>Prorocentraceae</taxon>
        <taxon>Prorocentrum</taxon>
    </lineage>
</organism>
<keyword evidence="3" id="KW-1185">Reference proteome</keyword>
<feature type="non-terminal residue" evidence="2">
    <location>
        <position position="1"/>
    </location>
</feature>
<evidence type="ECO:0000256" key="1">
    <source>
        <dbReference type="SAM" id="MobiDB-lite"/>
    </source>
</evidence>
<accession>A0ABN9S3U9</accession>